<protein>
    <submittedName>
        <fullName evidence="12">Dependent RNA helicase</fullName>
    </submittedName>
</protein>
<dbReference type="Proteomes" id="UP001153069">
    <property type="component" value="Unassembled WGS sequence"/>
</dbReference>
<proteinExistence type="inferred from homology"/>
<feature type="domain" description="DEAD-box RNA helicase Q" evidence="11">
    <location>
        <begin position="64"/>
        <end position="93"/>
    </location>
</feature>
<evidence type="ECO:0000256" key="8">
    <source>
        <dbReference type="SAM" id="SignalP"/>
    </source>
</evidence>
<dbReference type="PROSITE" id="PS51192">
    <property type="entry name" value="HELICASE_ATP_BIND_1"/>
    <property type="match status" value="1"/>
</dbReference>
<dbReference type="Pfam" id="PF00270">
    <property type="entry name" value="DEAD"/>
    <property type="match status" value="2"/>
</dbReference>
<keyword evidence="13" id="KW-1185">Reference proteome</keyword>
<comment type="caution">
    <text evidence="12">The sequence shown here is derived from an EMBL/GenBank/DDBJ whole genome shotgun (WGS) entry which is preliminary data.</text>
</comment>
<dbReference type="InterPro" id="IPR044742">
    <property type="entry name" value="DEAD/DEAH_RhlB"/>
</dbReference>
<dbReference type="Pfam" id="PF00271">
    <property type="entry name" value="Helicase_C"/>
    <property type="match status" value="1"/>
</dbReference>
<evidence type="ECO:0000256" key="1">
    <source>
        <dbReference type="ARBA" id="ARBA00022741"/>
    </source>
</evidence>
<feature type="domain" description="Helicase C-terminal" evidence="10">
    <location>
        <begin position="423"/>
        <end position="579"/>
    </location>
</feature>
<dbReference type="PANTHER" id="PTHR47959:SF1">
    <property type="entry name" value="ATP-DEPENDENT RNA HELICASE DBPA"/>
    <property type="match status" value="1"/>
</dbReference>
<dbReference type="InterPro" id="IPR014001">
    <property type="entry name" value="Helicase_ATP-bd"/>
</dbReference>
<dbReference type="SUPFAM" id="SSF52540">
    <property type="entry name" value="P-loop containing nucleoside triphosphate hydrolases"/>
    <property type="match status" value="2"/>
</dbReference>
<evidence type="ECO:0000256" key="3">
    <source>
        <dbReference type="ARBA" id="ARBA00022806"/>
    </source>
</evidence>
<evidence type="ECO:0000313" key="12">
    <source>
        <dbReference type="EMBL" id="CAB9529158.1"/>
    </source>
</evidence>
<dbReference type="Gene3D" id="3.40.50.300">
    <property type="entry name" value="P-loop containing nucleotide triphosphate hydrolases"/>
    <property type="match status" value="2"/>
</dbReference>
<dbReference type="CDD" id="cd00268">
    <property type="entry name" value="DEADc"/>
    <property type="match status" value="1"/>
</dbReference>
<keyword evidence="4 6" id="KW-0067">ATP-binding</keyword>
<dbReference type="InterPro" id="IPR011545">
    <property type="entry name" value="DEAD/DEAH_box_helicase_dom"/>
</dbReference>
<dbReference type="SMART" id="SM00487">
    <property type="entry name" value="DEXDc"/>
    <property type="match status" value="1"/>
</dbReference>
<dbReference type="PANTHER" id="PTHR47959">
    <property type="entry name" value="ATP-DEPENDENT RNA HELICASE RHLE-RELATED"/>
    <property type="match status" value="1"/>
</dbReference>
<evidence type="ECO:0000259" key="11">
    <source>
        <dbReference type="PROSITE" id="PS51195"/>
    </source>
</evidence>
<dbReference type="InterPro" id="IPR014014">
    <property type="entry name" value="RNA_helicase_DEAD_Q_motif"/>
</dbReference>
<evidence type="ECO:0000256" key="7">
    <source>
        <dbReference type="SAM" id="MobiDB-lite"/>
    </source>
</evidence>
<dbReference type="InterPro" id="IPR050079">
    <property type="entry name" value="DEAD_box_RNA_helicase"/>
</dbReference>
<sequence>MHSSIPLGLLLLLLLHCCRETLSFGIARPLFQDRTRNYRLTAASAEDAVADDETSNNNDDDQPVYFQDLGLCRSAIDAIESQDRWYLPTPIQQLAIPKLLESHDEAFWCEAPTGSGKTAAFVLPLLQKLVQDRQDQRRIQKSDTAPPAIRSLILCPTRELALQIGSVVEELASYMMDPCNIMVVTGGVRRDDQIATLAGWTVQGESADIVVATPGRLVDLLTRYNPPTVADAATTTSNDDDNEDTMEDNDIRDAAEAALERRLLQALEASSKDSLSLEQIQTLKLDRHDDEGRQTLGNLLEGLQYLVIDEADRLLSRAFETEVNQVLDLCHGESTVETWLFSATFPKSIEPRVDTVLKRLGQTSTVQISCTNADRIMDDSVSATLQKKLERQLSKRKVLAQVGPESTIQLRTIRVDQRDRTSALKQLWKEKENDWTTGGVLVFVATRYAAEHVSRKLRRVGIRSSELHGKLDQEARERRLRDLQSGKIQVLLATDLASRGLDVVGLSAVINYDLPRSTADFVHRVGRTGRAGRKGDAISLVTPLTEAHYDVIEKRHIPLERRCEREMLPGFEVDEATWSVQAQGARMRTPGAGHSNNDLAHDRMFGGIKGKRKSKKDRLREKAAREAAGM</sequence>
<gene>
    <name evidence="12" type="ORF">SEMRO_2415_G326850.1</name>
</gene>
<feature type="chain" id="PRO_5040165386" evidence="8">
    <location>
        <begin position="24"/>
        <end position="630"/>
    </location>
</feature>
<evidence type="ECO:0000256" key="4">
    <source>
        <dbReference type="ARBA" id="ARBA00022840"/>
    </source>
</evidence>
<keyword evidence="1 6" id="KW-0547">Nucleotide-binding</keyword>
<evidence type="ECO:0000256" key="2">
    <source>
        <dbReference type="ARBA" id="ARBA00022801"/>
    </source>
</evidence>
<evidence type="ECO:0000259" key="9">
    <source>
        <dbReference type="PROSITE" id="PS51192"/>
    </source>
</evidence>
<feature type="signal peptide" evidence="8">
    <location>
        <begin position="1"/>
        <end position="23"/>
    </location>
</feature>
<evidence type="ECO:0000256" key="6">
    <source>
        <dbReference type="RuleBase" id="RU000492"/>
    </source>
</evidence>
<dbReference type="GO" id="GO:0005829">
    <property type="term" value="C:cytosol"/>
    <property type="evidence" value="ECO:0007669"/>
    <property type="project" value="TreeGrafter"/>
</dbReference>
<evidence type="ECO:0000256" key="5">
    <source>
        <dbReference type="PROSITE-ProRule" id="PRU00552"/>
    </source>
</evidence>
<keyword evidence="2 6" id="KW-0378">Hydrolase</keyword>
<dbReference type="PROSITE" id="PS51194">
    <property type="entry name" value="HELICASE_CTER"/>
    <property type="match status" value="1"/>
</dbReference>
<dbReference type="CDD" id="cd18787">
    <property type="entry name" value="SF2_C_DEAD"/>
    <property type="match status" value="1"/>
</dbReference>
<comment type="similarity">
    <text evidence="6">Belongs to the DEAD box helicase family.</text>
</comment>
<feature type="short sequence motif" description="Q motif" evidence="5">
    <location>
        <begin position="64"/>
        <end position="93"/>
    </location>
</feature>
<dbReference type="AlphaFoldDB" id="A0A9N8EYI7"/>
<dbReference type="EMBL" id="CAICTM010002413">
    <property type="protein sequence ID" value="CAB9529158.1"/>
    <property type="molecule type" value="Genomic_DNA"/>
</dbReference>
<keyword evidence="8" id="KW-0732">Signal</keyword>
<dbReference type="GO" id="GO:0003676">
    <property type="term" value="F:nucleic acid binding"/>
    <property type="evidence" value="ECO:0007669"/>
    <property type="project" value="InterPro"/>
</dbReference>
<keyword evidence="3 6" id="KW-0347">Helicase</keyword>
<evidence type="ECO:0000259" key="10">
    <source>
        <dbReference type="PROSITE" id="PS51194"/>
    </source>
</evidence>
<organism evidence="12 13">
    <name type="scientific">Seminavis robusta</name>
    <dbReference type="NCBI Taxonomy" id="568900"/>
    <lineage>
        <taxon>Eukaryota</taxon>
        <taxon>Sar</taxon>
        <taxon>Stramenopiles</taxon>
        <taxon>Ochrophyta</taxon>
        <taxon>Bacillariophyta</taxon>
        <taxon>Bacillariophyceae</taxon>
        <taxon>Bacillariophycidae</taxon>
        <taxon>Naviculales</taxon>
        <taxon>Naviculaceae</taxon>
        <taxon>Seminavis</taxon>
    </lineage>
</organism>
<evidence type="ECO:0000313" key="13">
    <source>
        <dbReference type="Proteomes" id="UP001153069"/>
    </source>
</evidence>
<dbReference type="GO" id="GO:0003724">
    <property type="term" value="F:RNA helicase activity"/>
    <property type="evidence" value="ECO:0007669"/>
    <property type="project" value="InterPro"/>
</dbReference>
<dbReference type="GO" id="GO:0005524">
    <property type="term" value="F:ATP binding"/>
    <property type="evidence" value="ECO:0007669"/>
    <property type="project" value="UniProtKB-KW"/>
</dbReference>
<dbReference type="InterPro" id="IPR001650">
    <property type="entry name" value="Helicase_C-like"/>
</dbReference>
<dbReference type="InterPro" id="IPR027417">
    <property type="entry name" value="P-loop_NTPase"/>
</dbReference>
<dbReference type="OrthoDB" id="191498at2759"/>
<dbReference type="PROSITE" id="PS51195">
    <property type="entry name" value="Q_MOTIF"/>
    <property type="match status" value="1"/>
</dbReference>
<dbReference type="PROSITE" id="PS00039">
    <property type="entry name" value="DEAD_ATP_HELICASE"/>
    <property type="match status" value="1"/>
</dbReference>
<dbReference type="SMART" id="SM00490">
    <property type="entry name" value="HELICc"/>
    <property type="match status" value="1"/>
</dbReference>
<accession>A0A9N8EYI7</accession>
<feature type="domain" description="Helicase ATP-binding" evidence="9">
    <location>
        <begin position="98"/>
        <end position="363"/>
    </location>
</feature>
<dbReference type="InterPro" id="IPR000629">
    <property type="entry name" value="RNA-helicase_DEAD-box_CS"/>
</dbReference>
<feature type="compositionally biased region" description="Basic and acidic residues" evidence="7">
    <location>
        <begin position="618"/>
        <end position="630"/>
    </location>
</feature>
<dbReference type="GO" id="GO:0016787">
    <property type="term" value="F:hydrolase activity"/>
    <property type="evidence" value="ECO:0007669"/>
    <property type="project" value="UniProtKB-KW"/>
</dbReference>
<feature type="region of interest" description="Disordered" evidence="7">
    <location>
        <begin position="587"/>
        <end position="630"/>
    </location>
</feature>
<name>A0A9N8EYI7_9STRA</name>
<reference evidence="12" key="1">
    <citation type="submission" date="2020-06" db="EMBL/GenBank/DDBJ databases">
        <authorList>
            <consortium name="Plant Systems Biology data submission"/>
        </authorList>
    </citation>
    <scope>NUCLEOTIDE SEQUENCE</scope>
    <source>
        <strain evidence="12">D6</strain>
    </source>
</reference>